<gene>
    <name evidence="7" type="ORF">KL859_00800</name>
</gene>
<feature type="transmembrane region" description="Helical" evidence="5">
    <location>
        <begin position="322"/>
        <end position="339"/>
    </location>
</feature>
<keyword evidence="4 5" id="KW-0472">Membrane</keyword>
<dbReference type="NCBIfam" id="TIGR00367">
    <property type="entry name" value="calcium/sodium antiporter"/>
    <property type="match status" value="1"/>
</dbReference>
<feature type="transmembrane region" description="Helical" evidence="5">
    <location>
        <begin position="291"/>
        <end position="310"/>
    </location>
</feature>
<dbReference type="Gene3D" id="6.10.280.80">
    <property type="entry name" value="NCX, peripheral helical region"/>
    <property type="match status" value="1"/>
</dbReference>
<dbReference type="RefSeq" id="WP_214394103.1">
    <property type="nucleotide sequence ID" value="NZ_JAHBOL010000013.1"/>
</dbReference>
<name>A0ABS6HFG1_MYCGD</name>
<evidence type="ECO:0000313" key="8">
    <source>
        <dbReference type="Proteomes" id="UP000696413"/>
    </source>
</evidence>
<comment type="caution">
    <text evidence="7">The sequence shown here is derived from an EMBL/GenBank/DDBJ whole genome shotgun (WGS) entry which is preliminary data.</text>
</comment>
<feature type="transmembrane region" description="Helical" evidence="5">
    <location>
        <begin position="190"/>
        <end position="208"/>
    </location>
</feature>
<sequence length="340" mass="35196">MLGSAAWFAVGLVALAFGSEMMVRGGAQMASRMGISPIVVGLTVVSIGTSLPELAVGVTAAVEGSGALAVGNIAGTNIVNLLFILGLSALLRPLAIQHRTLGLDLPAMAVAAVLFWVLSVDGTLSRVDGAILLCSAIAYTVVVVRSARSETRDLVDEYASAYRGQGYQGEPIGDDETPAHQAELRRTGGLVRHVAMTVVGITIVVVGAEWLVDGAVGIAREFGVSDALIGLTIVAIGTSAPELVTTIVSTMRGERDIAIGNLLGSSVYNIVLILGVTCLVPGQGLPLTSNLVWIDIPVMVAATLILIPVFFSGRRVHRAEGAAMVVVYLAYLTVLLVTQT</sequence>
<keyword evidence="8" id="KW-1185">Reference proteome</keyword>
<comment type="subcellular location">
    <subcellularLocation>
        <location evidence="1">Membrane</location>
        <topology evidence="1">Multi-pass membrane protein</topology>
    </subcellularLocation>
</comment>
<dbReference type="InterPro" id="IPR044880">
    <property type="entry name" value="NCX_ion-bd_dom_sf"/>
</dbReference>
<dbReference type="Pfam" id="PF01699">
    <property type="entry name" value="Na_Ca_ex"/>
    <property type="match status" value="2"/>
</dbReference>
<feature type="transmembrane region" description="Helical" evidence="5">
    <location>
        <begin position="101"/>
        <end position="118"/>
    </location>
</feature>
<feature type="transmembrane region" description="Helical" evidence="5">
    <location>
        <begin position="228"/>
        <end position="250"/>
    </location>
</feature>
<keyword evidence="3 5" id="KW-1133">Transmembrane helix</keyword>
<evidence type="ECO:0000256" key="5">
    <source>
        <dbReference type="SAM" id="Phobius"/>
    </source>
</evidence>
<protein>
    <submittedName>
        <fullName evidence="7">Calcium/sodium antiporter</fullName>
    </submittedName>
</protein>
<evidence type="ECO:0000259" key="6">
    <source>
        <dbReference type="Pfam" id="PF01699"/>
    </source>
</evidence>
<evidence type="ECO:0000313" key="7">
    <source>
        <dbReference type="EMBL" id="MBU8821414.1"/>
    </source>
</evidence>
<proteinExistence type="predicted"/>
<keyword evidence="2 5" id="KW-0812">Transmembrane</keyword>
<feature type="transmembrane region" description="Helical" evidence="5">
    <location>
        <begin position="6"/>
        <end position="23"/>
    </location>
</feature>
<feature type="transmembrane region" description="Helical" evidence="5">
    <location>
        <begin position="124"/>
        <end position="144"/>
    </location>
</feature>
<dbReference type="Gene3D" id="1.20.1420.30">
    <property type="entry name" value="NCX, central ion-binding region"/>
    <property type="match status" value="1"/>
</dbReference>
<reference evidence="7 8" key="1">
    <citation type="submission" date="2021-05" db="EMBL/GenBank/DDBJ databases">
        <title>Draft Genome Sequences of Clinical Respiratory Isolates of Mycobacterium goodii Recovered in Ireland.</title>
        <authorList>
            <person name="Flanagan P.R."/>
            <person name="Mok S."/>
            <person name="Roycroft E."/>
            <person name="Rogers T.R."/>
            <person name="Fitzgibbon M."/>
        </authorList>
    </citation>
    <scope>NUCLEOTIDE SEQUENCE [LARGE SCALE GENOMIC DNA]</scope>
    <source>
        <strain evidence="7 8">14IE55</strain>
    </source>
</reference>
<accession>A0ABS6HFG1</accession>
<evidence type="ECO:0000256" key="1">
    <source>
        <dbReference type="ARBA" id="ARBA00004141"/>
    </source>
</evidence>
<dbReference type="PANTHER" id="PTHR10846:SF8">
    <property type="entry name" value="INNER MEMBRANE PROTEIN YRBG"/>
    <property type="match status" value="1"/>
</dbReference>
<dbReference type="Proteomes" id="UP000696413">
    <property type="component" value="Unassembled WGS sequence"/>
</dbReference>
<dbReference type="InterPro" id="IPR004837">
    <property type="entry name" value="NaCa_Exmemb"/>
</dbReference>
<feature type="domain" description="Sodium/calcium exchanger membrane region" evidence="6">
    <location>
        <begin position="194"/>
        <end position="336"/>
    </location>
</feature>
<evidence type="ECO:0000256" key="3">
    <source>
        <dbReference type="ARBA" id="ARBA00022989"/>
    </source>
</evidence>
<dbReference type="PANTHER" id="PTHR10846">
    <property type="entry name" value="SODIUM/POTASSIUM/CALCIUM EXCHANGER"/>
    <property type="match status" value="1"/>
</dbReference>
<feature type="domain" description="Sodium/calcium exchanger membrane region" evidence="6">
    <location>
        <begin position="4"/>
        <end position="143"/>
    </location>
</feature>
<feature type="transmembrane region" description="Helical" evidence="5">
    <location>
        <begin position="35"/>
        <end position="62"/>
    </location>
</feature>
<feature type="transmembrane region" description="Helical" evidence="5">
    <location>
        <begin position="262"/>
        <end position="285"/>
    </location>
</feature>
<dbReference type="EMBL" id="JAHBOM010000001">
    <property type="protein sequence ID" value="MBU8821414.1"/>
    <property type="molecule type" value="Genomic_DNA"/>
</dbReference>
<feature type="transmembrane region" description="Helical" evidence="5">
    <location>
        <begin position="68"/>
        <end position="89"/>
    </location>
</feature>
<evidence type="ECO:0000256" key="4">
    <source>
        <dbReference type="ARBA" id="ARBA00023136"/>
    </source>
</evidence>
<organism evidence="7 8">
    <name type="scientific">Mycolicibacterium goodii</name>
    <name type="common">Mycobacterium goodii</name>
    <dbReference type="NCBI Taxonomy" id="134601"/>
    <lineage>
        <taxon>Bacteria</taxon>
        <taxon>Bacillati</taxon>
        <taxon>Actinomycetota</taxon>
        <taxon>Actinomycetes</taxon>
        <taxon>Mycobacteriales</taxon>
        <taxon>Mycobacteriaceae</taxon>
        <taxon>Mycolicibacterium</taxon>
    </lineage>
</organism>
<evidence type="ECO:0000256" key="2">
    <source>
        <dbReference type="ARBA" id="ARBA00022692"/>
    </source>
</evidence>
<dbReference type="InterPro" id="IPR004481">
    <property type="entry name" value="K/Na/Ca-exchanger"/>
</dbReference>